<reference evidence="1 2" key="1">
    <citation type="submission" date="2021-05" db="EMBL/GenBank/DDBJ databases">
        <title>Culturable bacteria isolated from Daya Bay.</title>
        <authorList>
            <person name="Zheng W."/>
            <person name="Yu S."/>
            <person name="Huang Y."/>
        </authorList>
    </citation>
    <scope>NUCLEOTIDE SEQUENCE [LARGE SCALE GENOMIC DNA]</scope>
    <source>
        <strain evidence="1 2">DP4N28-5</strain>
    </source>
</reference>
<evidence type="ECO:0000313" key="1">
    <source>
        <dbReference type="EMBL" id="MBV7379254.1"/>
    </source>
</evidence>
<accession>A0ABS6T1Z2</accession>
<name>A0ABS6T1Z2_9RHOB</name>
<dbReference type="Proteomes" id="UP000756530">
    <property type="component" value="Unassembled WGS sequence"/>
</dbReference>
<evidence type="ECO:0000313" key="2">
    <source>
        <dbReference type="Proteomes" id="UP000756530"/>
    </source>
</evidence>
<dbReference type="EMBL" id="JAHUZE010000002">
    <property type="protein sequence ID" value="MBV7379254.1"/>
    <property type="molecule type" value="Genomic_DNA"/>
</dbReference>
<gene>
    <name evidence="1" type="ORF">KJP28_09965</name>
</gene>
<sequence length="140" mass="15567">MPGQFSILPERGLIYVRCEGRFRLPEAEALMDEYYAHPDMRPDMKRLFDLSGLTGYDVDFQRMLAIHAEKTHVFTEKTADMMMVVFAPTTVSREFGQLLVAPWRGVSGMVATVQSDEAAALAILGQPEQSFAGMLAACAM</sequence>
<protein>
    <submittedName>
        <fullName evidence="1">Uncharacterized protein</fullName>
    </submittedName>
</protein>
<proteinExistence type="predicted"/>
<organism evidence="1 2">
    <name type="scientific">Maritimibacter dapengensis</name>
    <dbReference type="NCBI Taxonomy" id="2836868"/>
    <lineage>
        <taxon>Bacteria</taxon>
        <taxon>Pseudomonadati</taxon>
        <taxon>Pseudomonadota</taxon>
        <taxon>Alphaproteobacteria</taxon>
        <taxon>Rhodobacterales</taxon>
        <taxon>Roseobacteraceae</taxon>
        <taxon>Maritimibacter</taxon>
    </lineage>
</organism>
<keyword evidence="2" id="KW-1185">Reference proteome</keyword>
<comment type="caution">
    <text evidence="1">The sequence shown here is derived from an EMBL/GenBank/DDBJ whole genome shotgun (WGS) entry which is preliminary data.</text>
</comment>
<dbReference type="RefSeq" id="WP_218392396.1">
    <property type="nucleotide sequence ID" value="NZ_JAHUZE010000002.1"/>
</dbReference>